<feature type="compositionally biased region" description="Polar residues" evidence="1">
    <location>
        <begin position="58"/>
        <end position="72"/>
    </location>
</feature>
<dbReference type="EMBL" id="OW240919">
    <property type="protein sequence ID" value="CAH2312900.1"/>
    <property type="molecule type" value="Genomic_DNA"/>
</dbReference>
<evidence type="ECO:0000313" key="4">
    <source>
        <dbReference type="Proteomes" id="UP001295444"/>
    </source>
</evidence>
<keyword evidence="4" id="KW-1185">Reference proteome</keyword>
<accession>A0AAD1SWD8</accession>
<sequence length="72" mass="7710">MAPQTETSPAYPQAIDQNSADNPQGQAGPTSSSHGTEPRQATFKKQTPIRAPEPVNAKGSSRIQDQSTNYLQ</sequence>
<dbReference type="Proteomes" id="UP001295444">
    <property type="component" value="Chromosome 13"/>
</dbReference>
<name>A0AAD1SWD8_PELCU</name>
<feature type="region of interest" description="Disordered" evidence="1">
    <location>
        <begin position="1"/>
        <end position="72"/>
    </location>
</feature>
<dbReference type="EMBL" id="OW240924">
    <property type="protein sequence ID" value="CAH2327388.1"/>
    <property type="molecule type" value="Genomic_DNA"/>
</dbReference>
<evidence type="ECO:0000256" key="1">
    <source>
        <dbReference type="SAM" id="MobiDB-lite"/>
    </source>
</evidence>
<evidence type="ECO:0000313" key="3">
    <source>
        <dbReference type="EMBL" id="CAH2327388.1"/>
    </source>
</evidence>
<gene>
    <name evidence="3" type="ORF">PECUL_23A037167</name>
    <name evidence="2" type="ORF">PECUL_23A044659</name>
</gene>
<reference evidence="2" key="1">
    <citation type="submission" date="2022-03" db="EMBL/GenBank/DDBJ databases">
        <authorList>
            <person name="Alioto T."/>
            <person name="Alioto T."/>
            <person name="Gomez Garrido J."/>
        </authorList>
    </citation>
    <scope>NUCLEOTIDE SEQUENCE</scope>
</reference>
<dbReference type="Proteomes" id="UP001295444">
    <property type="component" value="Chromosome 08"/>
</dbReference>
<proteinExistence type="predicted"/>
<protein>
    <submittedName>
        <fullName evidence="2">Uncharacterized protein</fullName>
    </submittedName>
</protein>
<dbReference type="AlphaFoldDB" id="A0AAD1SWD8"/>
<evidence type="ECO:0000313" key="2">
    <source>
        <dbReference type="EMBL" id="CAH2312900.1"/>
    </source>
</evidence>
<feature type="compositionally biased region" description="Polar residues" evidence="1">
    <location>
        <begin position="1"/>
        <end position="35"/>
    </location>
</feature>
<organism evidence="2 4">
    <name type="scientific">Pelobates cultripes</name>
    <name type="common">Western spadefoot toad</name>
    <dbReference type="NCBI Taxonomy" id="61616"/>
    <lineage>
        <taxon>Eukaryota</taxon>
        <taxon>Metazoa</taxon>
        <taxon>Chordata</taxon>
        <taxon>Craniata</taxon>
        <taxon>Vertebrata</taxon>
        <taxon>Euteleostomi</taxon>
        <taxon>Amphibia</taxon>
        <taxon>Batrachia</taxon>
        <taxon>Anura</taxon>
        <taxon>Pelobatoidea</taxon>
        <taxon>Pelobatidae</taxon>
        <taxon>Pelobates</taxon>
    </lineage>
</organism>